<comment type="function">
    <text evidence="7">Specifically methylates the N4 position of cytidine in position 1402 (C1402) of 16S rRNA.</text>
</comment>
<feature type="binding site" evidence="7">
    <location>
        <position position="160"/>
    </location>
    <ligand>
        <name>S-adenosyl-L-methionine</name>
        <dbReference type="ChEBI" id="CHEBI:59789"/>
    </ligand>
</feature>
<dbReference type="InterPro" id="IPR023397">
    <property type="entry name" value="SAM-dep_MeTrfase_MraW_recog"/>
</dbReference>
<dbReference type="Gene3D" id="1.10.150.170">
    <property type="entry name" value="Putative methyltransferase TM0872, insert domain"/>
    <property type="match status" value="1"/>
</dbReference>
<reference evidence="9" key="1">
    <citation type="submission" date="2021-03" db="EMBL/GenBank/DDBJ databases">
        <authorList>
            <person name="Sun Q."/>
        </authorList>
    </citation>
    <scope>NUCLEOTIDE SEQUENCE</scope>
    <source>
        <strain evidence="9">CCM 8862</strain>
    </source>
</reference>
<evidence type="ECO:0000256" key="4">
    <source>
        <dbReference type="ARBA" id="ARBA00022603"/>
    </source>
</evidence>
<dbReference type="InterPro" id="IPR002903">
    <property type="entry name" value="RsmH"/>
</dbReference>
<gene>
    <name evidence="7 9" type="primary">rsmH</name>
    <name evidence="9" type="ORF">JZY06_00390</name>
</gene>
<dbReference type="PANTHER" id="PTHR11265">
    <property type="entry name" value="S-ADENOSYL-METHYLTRANSFERASE MRAW"/>
    <property type="match status" value="1"/>
</dbReference>
<feature type="binding site" evidence="7">
    <location>
        <position position="167"/>
    </location>
    <ligand>
        <name>S-adenosyl-L-methionine</name>
        <dbReference type="ChEBI" id="CHEBI:59789"/>
    </ligand>
</feature>
<dbReference type="EMBL" id="JAFLEQ010000003">
    <property type="protein sequence ID" value="MBN9643094.1"/>
    <property type="molecule type" value="Genomic_DNA"/>
</dbReference>
<dbReference type="SUPFAM" id="SSF53335">
    <property type="entry name" value="S-adenosyl-L-methionine-dependent methyltransferases"/>
    <property type="match status" value="1"/>
</dbReference>
<dbReference type="GO" id="GO:0005737">
    <property type="term" value="C:cytoplasm"/>
    <property type="evidence" value="ECO:0007669"/>
    <property type="project" value="UniProtKB-SubCell"/>
</dbReference>
<keyword evidence="10" id="KW-1185">Reference proteome</keyword>
<dbReference type="AlphaFoldDB" id="A0A939DYE5"/>
<dbReference type="HAMAP" id="MF_01007">
    <property type="entry name" value="16SrRNA_methyltr_H"/>
    <property type="match status" value="1"/>
</dbReference>
<comment type="catalytic activity">
    <reaction evidence="7">
        <text>cytidine(1402) in 16S rRNA + S-adenosyl-L-methionine = N(4)-methylcytidine(1402) in 16S rRNA + S-adenosyl-L-homocysteine + H(+)</text>
        <dbReference type="Rhea" id="RHEA:42928"/>
        <dbReference type="Rhea" id="RHEA-COMP:10286"/>
        <dbReference type="Rhea" id="RHEA-COMP:10287"/>
        <dbReference type="ChEBI" id="CHEBI:15378"/>
        <dbReference type="ChEBI" id="CHEBI:57856"/>
        <dbReference type="ChEBI" id="CHEBI:59789"/>
        <dbReference type="ChEBI" id="CHEBI:74506"/>
        <dbReference type="ChEBI" id="CHEBI:82748"/>
        <dbReference type="EC" id="2.1.1.199"/>
    </reaction>
</comment>
<sequence>MLSAAVGAGVAGKGKIPAQKKPNDSHTERGARVTITGTDQHGRFGHQPVMMDRVTELLRPAVESRGDKAVIVDCTLGAGGHSEHFLSVFPETRLIGVDRDTRALDAARARLTGFGSRFTGVATRFDEVGDCLAALLADGGDIPEPVRLADSCGVSAFLFDLGVSSMQLDQPERGFSYAVNAPLDMRMDTTQEFTAADIVNTFSHGEIAKILKDYGDERFAGKIASLIVQQRTQEPIRDTETLVEIIYRAIPAPARRTGGHPAKRTFQALRVAVNSELDSIARALPAAMDMLAPGGRIVVMSYQSHEDRLVKKLFRQATASRQPAGLPVDLPGLAPEFRLLTRGADTATEKEIAANPRAKPARVRAIEKLPDT</sequence>
<feature type="binding site" evidence="7">
    <location>
        <position position="125"/>
    </location>
    <ligand>
        <name>S-adenosyl-L-methionine</name>
        <dbReference type="ChEBI" id="CHEBI:59789"/>
    </ligand>
</feature>
<comment type="subcellular location">
    <subcellularLocation>
        <location evidence="7">Cytoplasm</location>
    </subcellularLocation>
</comment>
<keyword evidence="5 7" id="KW-0808">Transferase</keyword>
<dbReference type="EC" id="2.1.1.199" evidence="7"/>
<evidence type="ECO:0000313" key="10">
    <source>
        <dbReference type="Proteomes" id="UP000664332"/>
    </source>
</evidence>
<evidence type="ECO:0000313" key="9">
    <source>
        <dbReference type="EMBL" id="MBN9643094.1"/>
    </source>
</evidence>
<feature type="compositionally biased region" description="Basic and acidic residues" evidence="8">
    <location>
        <begin position="21"/>
        <end position="31"/>
    </location>
</feature>
<comment type="caution">
    <text evidence="9">The sequence shown here is derived from an EMBL/GenBank/DDBJ whole genome shotgun (WGS) entry which is preliminary data.</text>
</comment>
<dbReference type="GO" id="GO:0070475">
    <property type="term" value="P:rRNA base methylation"/>
    <property type="evidence" value="ECO:0007669"/>
    <property type="project" value="UniProtKB-UniRule"/>
</dbReference>
<keyword evidence="3 7" id="KW-0698">rRNA processing</keyword>
<dbReference type="PANTHER" id="PTHR11265:SF0">
    <property type="entry name" value="12S RRNA N4-METHYLCYTIDINE METHYLTRANSFERASE"/>
    <property type="match status" value="1"/>
</dbReference>
<evidence type="ECO:0000256" key="8">
    <source>
        <dbReference type="SAM" id="MobiDB-lite"/>
    </source>
</evidence>
<organism evidence="9 10">
    <name type="scientific">Corynebacterium mendelii</name>
    <dbReference type="NCBI Taxonomy" id="2765362"/>
    <lineage>
        <taxon>Bacteria</taxon>
        <taxon>Bacillati</taxon>
        <taxon>Actinomycetota</taxon>
        <taxon>Actinomycetes</taxon>
        <taxon>Mycobacteriales</taxon>
        <taxon>Corynebacteriaceae</taxon>
        <taxon>Corynebacterium</taxon>
    </lineage>
</organism>
<evidence type="ECO:0000256" key="6">
    <source>
        <dbReference type="ARBA" id="ARBA00022691"/>
    </source>
</evidence>
<dbReference type="SUPFAM" id="SSF81799">
    <property type="entry name" value="Putative methyltransferase TM0872, insert domain"/>
    <property type="match status" value="1"/>
</dbReference>
<keyword evidence="6 7" id="KW-0949">S-adenosyl-L-methionine</keyword>
<evidence type="ECO:0000256" key="7">
    <source>
        <dbReference type="HAMAP-Rule" id="MF_01007"/>
    </source>
</evidence>
<keyword evidence="4 7" id="KW-0489">Methyltransferase</keyword>
<protein>
    <recommendedName>
        <fullName evidence="7">Ribosomal RNA small subunit methyltransferase H</fullName>
        <ecNumber evidence="7">2.1.1.199</ecNumber>
    </recommendedName>
    <alternativeName>
        <fullName evidence="7">16S rRNA m(4)C1402 methyltransferase</fullName>
    </alternativeName>
    <alternativeName>
        <fullName evidence="7">rRNA (cytosine-N(4)-)-methyltransferase RsmH</fullName>
    </alternativeName>
</protein>
<dbReference type="Pfam" id="PF01795">
    <property type="entry name" value="Methyltransf_5"/>
    <property type="match status" value="1"/>
</dbReference>
<dbReference type="GO" id="GO:0071424">
    <property type="term" value="F:rRNA (cytosine-N4-)-methyltransferase activity"/>
    <property type="evidence" value="ECO:0007669"/>
    <property type="project" value="UniProtKB-UniRule"/>
</dbReference>
<dbReference type="InterPro" id="IPR029063">
    <property type="entry name" value="SAM-dependent_MTases_sf"/>
</dbReference>
<dbReference type="Proteomes" id="UP000664332">
    <property type="component" value="Unassembled WGS sequence"/>
</dbReference>
<name>A0A939DYE5_9CORY</name>
<proteinExistence type="inferred from homology"/>
<keyword evidence="2 7" id="KW-0963">Cytoplasm</keyword>
<accession>A0A939DYE5</accession>
<dbReference type="FunFam" id="1.10.150.170:FF:000001">
    <property type="entry name" value="Ribosomal RNA small subunit methyltransferase H"/>
    <property type="match status" value="1"/>
</dbReference>
<dbReference type="Gene3D" id="3.40.50.150">
    <property type="entry name" value="Vaccinia Virus protein VP39"/>
    <property type="match status" value="1"/>
</dbReference>
<feature type="binding site" evidence="7">
    <location>
        <begin position="79"/>
        <end position="81"/>
    </location>
    <ligand>
        <name>S-adenosyl-L-methionine</name>
        <dbReference type="ChEBI" id="CHEBI:59789"/>
    </ligand>
</feature>
<feature type="region of interest" description="Disordered" evidence="8">
    <location>
        <begin position="1"/>
        <end position="32"/>
    </location>
</feature>
<evidence type="ECO:0000256" key="2">
    <source>
        <dbReference type="ARBA" id="ARBA00022490"/>
    </source>
</evidence>
<dbReference type="NCBIfam" id="TIGR00006">
    <property type="entry name" value="16S rRNA (cytosine(1402)-N(4))-methyltransferase RsmH"/>
    <property type="match status" value="1"/>
</dbReference>
<feature type="binding site" evidence="7">
    <location>
        <position position="98"/>
    </location>
    <ligand>
        <name>S-adenosyl-L-methionine</name>
        <dbReference type="ChEBI" id="CHEBI:59789"/>
    </ligand>
</feature>
<comment type="similarity">
    <text evidence="1 7">Belongs to the methyltransferase superfamily. RsmH family.</text>
</comment>
<evidence type="ECO:0000256" key="1">
    <source>
        <dbReference type="ARBA" id="ARBA00010396"/>
    </source>
</evidence>
<evidence type="ECO:0000256" key="5">
    <source>
        <dbReference type="ARBA" id="ARBA00022679"/>
    </source>
</evidence>
<evidence type="ECO:0000256" key="3">
    <source>
        <dbReference type="ARBA" id="ARBA00022552"/>
    </source>
</evidence>